<gene>
    <name evidence="7" type="ORF">F0234_00815</name>
</gene>
<keyword evidence="2 5" id="KW-0812">Transmembrane</keyword>
<keyword evidence="4 5" id="KW-0472">Membrane</keyword>
<comment type="subcellular location">
    <subcellularLocation>
        <location evidence="1">Membrane</location>
        <topology evidence="1">Multi-pass membrane protein</topology>
    </subcellularLocation>
</comment>
<feature type="transmembrane region" description="Helical" evidence="5">
    <location>
        <begin position="115"/>
        <end position="133"/>
    </location>
</feature>
<name>A0A7Y4D3K5_VIBSP</name>
<evidence type="ECO:0000256" key="4">
    <source>
        <dbReference type="ARBA" id="ARBA00023136"/>
    </source>
</evidence>
<dbReference type="SUPFAM" id="SSF103481">
    <property type="entry name" value="Multidrug resistance efflux transporter EmrE"/>
    <property type="match status" value="2"/>
</dbReference>
<feature type="domain" description="EamA" evidence="6">
    <location>
        <begin position="140"/>
        <end position="276"/>
    </location>
</feature>
<protein>
    <submittedName>
        <fullName evidence="7">EamA family transporter</fullName>
    </submittedName>
</protein>
<reference evidence="7 8" key="1">
    <citation type="submission" date="2019-09" db="EMBL/GenBank/DDBJ databases">
        <title>Draft genome sequencing and comparative genomics of hatchery-associated Vibrios.</title>
        <authorList>
            <person name="Kehlet-Delgado H."/>
            <person name="Mueller R.S."/>
        </authorList>
    </citation>
    <scope>NUCLEOTIDE SEQUENCE [LARGE SCALE GENOMIC DNA]</scope>
    <source>
        <strain evidence="7 8">99-70-13A3</strain>
    </source>
</reference>
<evidence type="ECO:0000256" key="5">
    <source>
        <dbReference type="SAM" id="Phobius"/>
    </source>
</evidence>
<proteinExistence type="predicted"/>
<evidence type="ECO:0000256" key="2">
    <source>
        <dbReference type="ARBA" id="ARBA00022692"/>
    </source>
</evidence>
<feature type="transmembrane region" description="Helical" evidence="5">
    <location>
        <begin position="89"/>
        <end position="108"/>
    </location>
</feature>
<feature type="transmembrane region" description="Helical" evidence="5">
    <location>
        <begin position="168"/>
        <end position="189"/>
    </location>
</feature>
<evidence type="ECO:0000256" key="1">
    <source>
        <dbReference type="ARBA" id="ARBA00004141"/>
    </source>
</evidence>
<feature type="transmembrane region" description="Helical" evidence="5">
    <location>
        <begin position="204"/>
        <end position="223"/>
    </location>
</feature>
<dbReference type="Pfam" id="PF00892">
    <property type="entry name" value="EamA"/>
    <property type="match status" value="2"/>
</dbReference>
<feature type="domain" description="EamA" evidence="6">
    <location>
        <begin position="5"/>
        <end position="130"/>
    </location>
</feature>
<evidence type="ECO:0000313" key="7">
    <source>
        <dbReference type="EMBL" id="NOJ11306.1"/>
    </source>
</evidence>
<feature type="transmembrane region" description="Helical" evidence="5">
    <location>
        <begin position="259"/>
        <end position="278"/>
    </location>
</feature>
<feature type="transmembrane region" description="Helical" evidence="5">
    <location>
        <begin position="139"/>
        <end position="159"/>
    </location>
</feature>
<dbReference type="Proteomes" id="UP000519158">
    <property type="component" value="Unassembled WGS sequence"/>
</dbReference>
<evidence type="ECO:0000313" key="8">
    <source>
        <dbReference type="Proteomes" id="UP000519158"/>
    </source>
</evidence>
<dbReference type="AlphaFoldDB" id="A0A7Y4D3K5"/>
<feature type="transmembrane region" description="Helical" evidence="5">
    <location>
        <begin position="235"/>
        <end position="253"/>
    </location>
</feature>
<dbReference type="Gene3D" id="1.10.3730.20">
    <property type="match status" value="1"/>
</dbReference>
<keyword evidence="3 5" id="KW-1133">Transmembrane helix</keyword>
<dbReference type="InterPro" id="IPR000620">
    <property type="entry name" value="EamA_dom"/>
</dbReference>
<dbReference type="RefSeq" id="WP_171327285.1">
    <property type="nucleotide sequence ID" value="NZ_CAWPOP010000001.1"/>
</dbReference>
<dbReference type="EMBL" id="VTXL01000001">
    <property type="protein sequence ID" value="NOJ11306.1"/>
    <property type="molecule type" value="Genomic_DNA"/>
</dbReference>
<dbReference type="GO" id="GO:0016020">
    <property type="term" value="C:membrane"/>
    <property type="evidence" value="ECO:0007669"/>
    <property type="project" value="UniProtKB-SubCell"/>
</dbReference>
<dbReference type="PANTHER" id="PTHR32322:SF9">
    <property type="entry name" value="AMINO-ACID METABOLITE EFFLUX PUMP-RELATED"/>
    <property type="match status" value="1"/>
</dbReference>
<dbReference type="InterPro" id="IPR050638">
    <property type="entry name" value="AA-Vitamin_Transporters"/>
</dbReference>
<comment type="caution">
    <text evidence="7">The sequence shown here is derived from an EMBL/GenBank/DDBJ whole genome shotgun (WGS) entry which is preliminary data.</text>
</comment>
<dbReference type="InterPro" id="IPR037185">
    <property type="entry name" value="EmrE-like"/>
</dbReference>
<organism evidence="7 8">
    <name type="scientific">Vibrio splendidus</name>
    <dbReference type="NCBI Taxonomy" id="29497"/>
    <lineage>
        <taxon>Bacteria</taxon>
        <taxon>Pseudomonadati</taxon>
        <taxon>Pseudomonadota</taxon>
        <taxon>Gammaproteobacteria</taxon>
        <taxon>Vibrionales</taxon>
        <taxon>Vibrionaceae</taxon>
        <taxon>Vibrio</taxon>
    </lineage>
</organism>
<evidence type="ECO:0000256" key="3">
    <source>
        <dbReference type="ARBA" id="ARBA00022989"/>
    </source>
</evidence>
<feature type="transmembrane region" description="Helical" evidence="5">
    <location>
        <begin position="33"/>
        <end position="51"/>
    </location>
</feature>
<sequence length="296" mass="32142">MSPLWFLAAIGVPCIWGLQGVMLKFGIGEFPPIFMVSLRFLLMLIILLPFLKRLKGQFSKAVIVGLTQGVMHFSLLYTGFKYSDVASGMIVYQTNAIFTLFLGSIVLSETLTKHGLVGTVICIIGVSFILGVPQENTNIYGLLIIAGSALMFAIGNICVRKLGPFDPVGLNATVALISFPILLAISFITERGQIESLYSASLEAWGALLYTAVFGGVLAFILWYKLLSNFSVDKITPFSLLMPFFAMLGSVLLLDENVTVVNCIGAIITVTGIAIIQFGHKFEKNKPGPQQVMVTK</sequence>
<feature type="transmembrane region" description="Helical" evidence="5">
    <location>
        <begin position="58"/>
        <end position="77"/>
    </location>
</feature>
<dbReference type="PANTHER" id="PTHR32322">
    <property type="entry name" value="INNER MEMBRANE TRANSPORTER"/>
    <property type="match status" value="1"/>
</dbReference>
<evidence type="ECO:0000259" key="6">
    <source>
        <dbReference type="Pfam" id="PF00892"/>
    </source>
</evidence>
<accession>A0A7Y4D3K5</accession>